<comment type="caution">
    <text evidence="1">The sequence shown here is derived from an EMBL/GenBank/DDBJ whole genome shotgun (WGS) entry which is preliminary data.</text>
</comment>
<reference evidence="1" key="1">
    <citation type="submission" date="2019-05" db="EMBL/GenBank/DDBJ databases">
        <title>Annotation for the trematode Fasciolopsis buski.</title>
        <authorList>
            <person name="Choi Y.-J."/>
        </authorList>
    </citation>
    <scope>NUCLEOTIDE SEQUENCE</scope>
    <source>
        <strain evidence="1">HT</strain>
        <tissue evidence="1">Whole worm</tissue>
    </source>
</reference>
<dbReference type="SUPFAM" id="SSF50978">
    <property type="entry name" value="WD40 repeat-like"/>
    <property type="match status" value="1"/>
</dbReference>
<name>A0A8E0S3A0_9TREM</name>
<dbReference type="InterPro" id="IPR052596">
    <property type="entry name" value="AMBRA1_autophagy"/>
</dbReference>
<dbReference type="InterPro" id="IPR036322">
    <property type="entry name" value="WD40_repeat_dom_sf"/>
</dbReference>
<dbReference type="Gene3D" id="2.130.10.10">
    <property type="entry name" value="YVTN repeat-like/Quinoprotein amine dehydrogenase"/>
    <property type="match status" value="1"/>
</dbReference>
<dbReference type="OrthoDB" id="6363363at2759"/>
<accession>A0A8E0S3A0</accession>
<evidence type="ECO:0000313" key="1">
    <source>
        <dbReference type="EMBL" id="KAA0200433.1"/>
    </source>
</evidence>
<dbReference type="InterPro" id="IPR015943">
    <property type="entry name" value="WD40/YVTN_repeat-like_dom_sf"/>
</dbReference>
<proteinExistence type="predicted"/>
<dbReference type="GO" id="GO:0000045">
    <property type="term" value="P:autophagosome assembly"/>
    <property type="evidence" value="ECO:0007669"/>
    <property type="project" value="TreeGrafter"/>
</dbReference>
<sequence length="1278" mass="139132">FHPNEPHLLASGCLGGNIRLWNLECLAHADNTTQTEIRQISSTSVWKHSGAIASLAFHPTHSILVAAWSQEVVFYDWVSGRKLSVWRFVSNNSRVRWVRFSPDGSLLYTATANPSAVHHPLTDNREVQTGGPNVAPSGSKVRGGNSTKGNLLNCLIMALLSWLFFRQSPLHITCYKSVVLILVCSENVTALQPTVIPRDAILRFLVSRPDSWFQQLGICSACSVRLCRWAGTLGPEFPSSSVDLYRGLATVTRMAQSLASSMRLSGIPLSHLVQELLSADSPGIFSETTQCLLSDANPAAVAIIEDMPVREFLLSRGNYCPHPSSVIGEAGVCCGGHACDLVLAHRDLMRYSICRPCLAVFWRWTSQHISWWRWHGNSVDYHPLQKSNSAGCVLPSCQVDGLENAKTYQSTGILKVTPGHQNHVMMRDASEAQSAVGICIRCRAKTNVSSKGTPCDLSFKSRESCNTLSSETNQRCIPVAALELLQSRLGNANDVTQVTYMASELVSEGAVSKRIDNLLRSDPLLETVVRPLPDTFLYLLQRAALRHGFTAIESPLRKRRRMNLLDNEKLDESIERTTTCFLSGSDVHSNFGDIVPTSKSPSQLNSGLAEQAALFGHLMMNASTQVWNKPCCVEIRSPPPGGAAAPPACLKLFPYVPTGSRLLRPTISTKAHCTASESVRMRICSTSTNSLWLSHNGSENNLHNMEQSTEVDGVNGRSMTACCRCGHIVPQTFPIDPHSSLSAVVCEKLVLSDDQCHSANSLPSRHLIFPRHPSAPPHDSPPTVISHSANVQPCSTGGVISCDVSLAGNHGVSYTSNSPSAAGVATCSAQPTSNHGSSSGGMFHLINHTNSDSVMHAVNRSITEVIAGLFVNMGEHGSANSLQNNVHRVLCFQEATYRVCRWELNLCGPIQTDCTRCSPRKSGRLTATDELSLSGSFLPMPANVAVSYNTNSLVIPHARLFNDSSISLSPDGRMLAAFVAPQSDSSRVSELSHPTNEIDSSETSLNTMLAVYRLQPRSRRGQCLFARRFSTCTPVCLDFSPHSGYLAVGMATSRLPSAALPVSSLRRLTGNGLVVDSASSQNDLLGVRRSQPIVETPQSTPSSEAPLVPVRHAFVARIFRLERSIQGSLFGCSMRPIVHQLKETVRVQHPGLSDLMSVLPDKSFGPSTLVDVPSRWHRLLISSPSGISLNTIVWNPHGGLFYGTTKGLVVLMQSQPDTCQLNVDFTLETPSVLPTKDMESEEHSLCTATQTKWKSVIQHPASPARRFVRLVQRDNLTL</sequence>
<protein>
    <recommendedName>
        <fullName evidence="3">Activating molecule in BECN1-regulated autophagy protein 1</fullName>
    </recommendedName>
</protein>
<dbReference type="GO" id="GO:0000423">
    <property type="term" value="P:mitophagy"/>
    <property type="evidence" value="ECO:0007669"/>
    <property type="project" value="TreeGrafter"/>
</dbReference>
<feature type="non-terminal residue" evidence="1">
    <location>
        <position position="1"/>
    </location>
</feature>
<organism evidence="1 2">
    <name type="scientific">Fasciolopsis buskii</name>
    <dbReference type="NCBI Taxonomy" id="27845"/>
    <lineage>
        <taxon>Eukaryota</taxon>
        <taxon>Metazoa</taxon>
        <taxon>Spiralia</taxon>
        <taxon>Lophotrochozoa</taxon>
        <taxon>Platyhelminthes</taxon>
        <taxon>Trematoda</taxon>
        <taxon>Digenea</taxon>
        <taxon>Plagiorchiida</taxon>
        <taxon>Echinostomata</taxon>
        <taxon>Echinostomatoidea</taxon>
        <taxon>Fasciolidae</taxon>
        <taxon>Fasciolopsis</taxon>
    </lineage>
</organism>
<dbReference type="GO" id="GO:0080008">
    <property type="term" value="C:Cul4-RING E3 ubiquitin ligase complex"/>
    <property type="evidence" value="ECO:0007669"/>
    <property type="project" value="TreeGrafter"/>
</dbReference>
<keyword evidence="2" id="KW-1185">Reference proteome</keyword>
<dbReference type="Proteomes" id="UP000728185">
    <property type="component" value="Unassembled WGS sequence"/>
</dbReference>
<dbReference type="PANTHER" id="PTHR22874:SF1">
    <property type="entry name" value="ACTIVATING MOLECULE IN BECN1-REGULATED AUTOPHAGY PROTEIN 1"/>
    <property type="match status" value="1"/>
</dbReference>
<gene>
    <name evidence="1" type="ORF">FBUS_09549</name>
</gene>
<evidence type="ECO:0000313" key="2">
    <source>
        <dbReference type="Proteomes" id="UP000728185"/>
    </source>
</evidence>
<dbReference type="AlphaFoldDB" id="A0A8E0S3A0"/>
<dbReference type="EMBL" id="LUCM01000534">
    <property type="protein sequence ID" value="KAA0200433.1"/>
    <property type="molecule type" value="Genomic_DNA"/>
</dbReference>
<dbReference type="GO" id="GO:1990756">
    <property type="term" value="F:ubiquitin-like ligase-substrate adaptor activity"/>
    <property type="evidence" value="ECO:0007669"/>
    <property type="project" value="TreeGrafter"/>
</dbReference>
<evidence type="ECO:0008006" key="3">
    <source>
        <dbReference type="Google" id="ProtNLM"/>
    </source>
</evidence>
<dbReference type="PANTHER" id="PTHR22874">
    <property type="entry name" value="ACTIVATING MOLECULE IN BECN1-REGULATED AUTOPHAGY PROTEIN 1"/>
    <property type="match status" value="1"/>
</dbReference>